<dbReference type="STRING" id="1835702.A0A1F5LM67"/>
<evidence type="ECO:0000259" key="2">
    <source>
        <dbReference type="SMART" id="SM00717"/>
    </source>
</evidence>
<dbReference type="AlphaFoldDB" id="A0A1F5LM67"/>
<feature type="region of interest" description="Disordered" evidence="1">
    <location>
        <begin position="378"/>
        <end position="766"/>
    </location>
</feature>
<proteinExistence type="predicted"/>
<feature type="compositionally biased region" description="Low complexity" evidence="1">
    <location>
        <begin position="711"/>
        <end position="720"/>
    </location>
</feature>
<dbReference type="Gene3D" id="1.10.10.60">
    <property type="entry name" value="Homeodomain-like"/>
    <property type="match status" value="1"/>
</dbReference>
<feature type="compositionally biased region" description="Basic and acidic residues" evidence="1">
    <location>
        <begin position="555"/>
        <end position="571"/>
    </location>
</feature>
<evidence type="ECO:0000256" key="1">
    <source>
        <dbReference type="SAM" id="MobiDB-lite"/>
    </source>
</evidence>
<feature type="compositionally biased region" description="Polar residues" evidence="1">
    <location>
        <begin position="500"/>
        <end position="511"/>
    </location>
</feature>
<feature type="domain" description="Myb-like" evidence="2">
    <location>
        <begin position="769"/>
        <end position="829"/>
    </location>
</feature>
<feature type="compositionally biased region" description="Basic and acidic residues" evidence="1">
    <location>
        <begin position="57"/>
        <end position="74"/>
    </location>
</feature>
<dbReference type="SUPFAM" id="SSF46689">
    <property type="entry name" value="Homeodomain-like"/>
    <property type="match status" value="1"/>
</dbReference>
<dbReference type="InterPro" id="IPR009057">
    <property type="entry name" value="Homeodomain-like_sf"/>
</dbReference>
<evidence type="ECO:0000313" key="4">
    <source>
        <dbReference type="Proteomes" id="UP000177622"/>
    </source>
</evidence>
<feature type="compositionally biased region" description="Low complexity" evidence="1">
    <location>
        <begin position="385"/>
        <end position="396"/>
    </location>
</feature>
<feature type="compositionally biased region" description="Acidic residues" evidence="1">
    <location>
        <begin position="671"/>
        <end position="682"/>
    </location>
</feature>
<feature type="compositionally biased region" description="Polar residues" evidence="1">
    <location>
        <begin position="575"/>
        <end position="584"/>
    </location>
</feature>
<dbReference type="GeneID" id="34574833"/>
<gene>
    <name evidence="3" type="ORF">PENARI_c006G00152</name>
</gene>
<dbReference type="RefSeq" id="XP_022489744.1">
    <property type="nucleotide sequence ID" value="XM_022630099.1"/>
</dbReference>
<organism evidence="3 4">
    <name type="scientific">Penicillium arizonense</name>
    <dbReference type="NCBI Taxonomy" id="1835702"/>
    <lineage>
        <taxon>Eukaryota</taxon>
        <taxon>Fungi</taxon>
        <taxon>Dikarya</taxon>
        <taxon>Ascomycota</taxon>
        <taxon>Pezizomycotina</taxon>
        <taxon>Eurotiomycetes</taxon>
        <taxon>Eurotiomycetidae</taxon>
        <taxon>Eurotiales</taxon>
        <taxon>Aspergillaceae</taxon>
        <taxon>Penicillium</taxon>
    </lineage>
</organism>
<dbReference type="SMART" id="SM00717">
    <property type="entry name" value="SANT"/>
    <property type="match status" value="1"/>
</dbReference>
<sequence length="846" mass="94941">MAPTASPNPRRITRSQSRDVDNVLPSKSAIGTGVSFGRNWLSRLPEEPLTSSPRDPTPSRREVVPESPENHEGHTNVSGTTLGPNDLEPNNAHVADEIARQLPHVQQEAINVLGLIIPQDLMPSILAEEAKRLADHTNPNRKRLRRFVEGMKDELGDLPLVRQGRTFLDISEFRQRLSSAQLEGSLPSLYLTNCALLALNMFLPSLGTEDKSQVIQDLDAQFPACFVDRFADGTTVGAVGATELKQETFDLALNIRTQFFIMELERRREFRNFDPLAILRQIFCMDLIPGEDDNQEIPTSFRGFNLPDVLQDEDGHLPESLPEKFQQAVYERFGDLRDEIYDDGVDSLKRLYKLRFFERELARWIQGRDREIKEDLKRLSDDQATRASSRRLASASVGPANLRQGSVLSTPQKGRALEPRIQQSRSPQKVRTVEPAPVVDHEPEVQTSQPGATPQKSSEQIARAQAQPTRMEPERRKSKSHYRNSSSMAALKNRMDNSRQQDLSVLESQAPNRFLDAGTTNHGDLPGPSTFNRESPEREIQQSPDLTYPSLAEDSTLHNNDEELDLSREQESGIMASTSPSASARINRVSHNPGRWFDSPGDERTQRTATERLHARNTLPAGPRFIDAQESRAQVSPISSVYGQSAERQHPVPSDANQKKRARRTSYSSDFSDDAAFEDDDRDVDRRAEKPQQNFPAAKKQRTEASTRSESAAQQLQSSLNETSLSQQPSAEVAPVNGSQADDTAEKSASTSRWEAQLNRHSGGYTRKANNRWTEVEDERLLQLMAKFGSSYAKIQKHDNLCPATAGGPRLESRSQVNLKDRARNLRRKFTREGRELPPGLEHAPK</sequence>
<reference evidence="3 4" key="1">
    <citation type="journal article" date="2016" name="Sci. Rep.">
        <title>Penicillium arizonense, a new, genome sequenced fungal species, reveals a high chemical diversity in secreted metabolites.</title>
        <authorList>
            <person name="Grijseels S."/>
            <person name="Nielsen J.C."/>
            <person name="Randelovic M."/>
            <person name="Nielsen J."/>
            <person name="Nielsen K.F."/>
            <person name="Workman M."/>
            <person name="Frisvad J.C."/>
        </authorList>
    </citation>
    <scope>NUCLEOTIDE SEQUENCE [LARGE SCALE GENOMIC DNA]</scope>
    <source>
        <strain evidence="3 4">CBS 141311</strain>
    </source>
</reference>
<feature type="region of interest" description="Disordered" evidence="1">
    <location>
        <begin position="1"/>
        <end position="90"/>
    </location>
</feature>
<feature type="compositionally biased region" description="Polar residues" evidence="1">
    <location>
        <begin position="403"/>
        <end position="412"/>
    </location>
</feature>
<accession>A0A1F5LM67</accession>
<feature type="compositionally biased region" description="Polar residues" evidence="1">
    <location>
        <begin position="737"/>
        <end position="754"/>
    </location>
</feature>
<dbReference type="CDD" id="cd11660">
    <property type="entry name" value="SANT_TRF"/>
    <property type="match status" value="1"/>
</dbReference>
<name>A0A1F5LM67_PENAI</name>
<dbReference type="EMBL" id="LXJU01000006">
    <property type="protein sequence ID" value="OGE54308.1"/>
    <property type="molecule type" value="Genomic_DNA"/>
</dbReference>
<feature type="compositionally biased region" description="Polar residues" evidence="1">
    <location>
        <begin position="445"/>
        <end position="460"/>
    </location>
</feature>
<comment type="caution">
    <text evidence="3">The sequence shown here is derived from an EMBL/GenBank/DDBJ whole genome shotgun (WGS) entry which is preliminary data.</text>
</comment>
<dbReference type="Proteomes" id="UP000177622">
    <property type="component" value="Unassembled WGS sequence"/>
</dbReference>
<dbReference type="InterPro" id="IPR001005">
    <property type="entry name" value="SANT/Myb"/>
</dbReference>
<protein>
    <recommendedName>
        <fullName evidence="2">Myb-like domain-containing protein</fullName>
    </recommendedName>
</protein>
<dbReference type="OrthoDB" id="5398572at2759"/>
<evidence type="ECO:0000313" key="3">
    <source>
        <dbReference type="EMBL" id="OGE54308.1"/>
    </source>
</evidence>
<feature type="compositionally biased region" description="Polar residues" evidence="1">
    <location>
        <begin position="721"/>
        <end position="730"/>
    </location>
</feature>
<feature type="compositionally biased region" description="Polar residues" evidence="1">
    <location>
        <begin position="631"/>
        <end position="643"/>
    </location>
</feature>
<feature type="compositionally biased region" description="Basic and acidic residues" evidence="1">
    <location>
        <begin position="601"/>
        <end position="614"/>
    </location>
</feature>
<keyword evidence="4" id="KW-1185">Reference proteome</keyword>